<evidence type="ECO:0000313" key="1">
    <source>
        <dbReference type="EMBL" id="GFY62419.1"/>
    </source>
</evidence>
<dbReference type="EMBL" id="BMAV01014200">
    <property type="protein sequence ID" value="GFY62419.1"/>
    <property type="molecule type" value="Genomic_DNA"/>
</dbReference>
<accession>A0A8X7C933</accession>
<keyword evidence="2" id="KW-1185">Reference proteome</keyword>
<proteinExistence type="predicted"/>
<evidence type="ECO:0000313" key="2">
    <source>
        <dbReference type="Proteomes" id="UP000886998"/>
    </source>
</evidence>
<dbReference type="AlphaFoldDB" id="A0A8X7C933"/>
<comment type="caution">
    <text evidence="1">The sequence shown here is derived from an EMBL/GenBank/DDBJ whole genome shotgun (WGS) entry which is preliminary data.</text>
</comment>
<dbReference type="Proteomes" id="UP000886998">
    <property type="component" value="Unassembled WGS sequence"/>
</dbReference>
<reference evidence="1" key="1">
    <citation type="submission" date="2020-08" db="EMBL/GenBank/DDBJ databases">
        <title>Multicomponent nature underlies the extraordinary mechanical properties of spider dragline silk.</title>
        <authorList>
            <person name="Kono N."/>
            <person name="Nakamura H."/>
            <person name="Mori M."/>
            <person name="Yoshida Y."/>
            <person name="Ohtoshi R."/>
            <person name="Malay A.D."/>
            <person name="Moran D.A.P."/>
            <person name="Tomita M."/>
            <person name="Numata K."/>
            <person name="Arakawa K."/>
        </authorList>
    </citation>
    <scope>NUCLEOTIDE SEQUENCE</scope>
</reference>
<gene>
    <name evidence="1" type="ORF">TNIN_349091</name>
</gene>
<sequence>MPAAAAFVLQLSDLWYEAMTPKGEETCCRFLRAPFQMVWDCGFDFVDLFPSLHLSCCCLGIRFLCGKRETCAVLRITCADTYLDTFLM</sequence>
<organism evidence="1 2">
    <name type="scientific">Trichonephila inaurata madagascariensis</name>
    <dbReference type="NCBI Taxonomy" id="2747483"/>
    <lineage>
        <taxon>Eukaryota</taxon>
        <taxon>Metazoa</taxon>
        <taxon>Ecdysozoa</taxon>
        <taxon>Arthropoda</taxon>
        <taxon>Chelicerata</taxon>
        <taxon>Arachnida</taxon>
        <taxon>Araneae</taxon>
        <taxon>Araneomorphae</taxon>
        <taxon>Entelegynae</taxon>
        <taxon>Araneoidea</taxon>
        <taxon>Nephilidae</taxon>
        <taxon>Trichonephila</taxon>
        <taxon>Trichonephila inaurata</taxon>
    </lineage>
</organism>
<name>A0A8X7C933_9ARAC</name>
<protein>
    <submittedName>
        <fullName evidence="1">Uncharacterized protein</fullName>
    </submittedName>
</protein>